<feature type="transmembrane region" description="Helical" evidence="1">
    <location>
        <begin position="65"/>
        <end position="86"/>
    </location>
</feature>
<feature type="transmembrane region" description="Helical" evidence="1">
    <location>
        <begin position="33"/>
        <end position="53"/>
    </location>
</feature>
<accession>A0A3S5ISX6</accession>
<keyword evidence="1" id="KW-1133">Transmembrane helix</keyword>
<dbReference type="SUPFAM" id="SSF103473">
    <property type="entry name" value="MFS general substrate transporter"/>
    <property type="match status" value="1"/>
</dbReference>
<evidence type="ECO:0000256" key="1">
    <source>
        <dbReference type="SAM" id="Phobius"/>
    </source>
</evidence>
<evidence type="ECO:0000313" key="2">
    <source>
        <dbReference type="EMBL" id="RNF13986.1"/>
    </source>
</evidence>
<dbReference type="Gene3D" id="1.20.1250.20">
    <property type="entry name" value="MFS general substrate transporter like domains"/>
    <property type="match status" value="1"/>
</dbReference>
<feature type="transmembrane region" description="Helical" evidence="1">
    <location>
        <begin position="204"/>
        <end position="228"/>
    </location>
</feature>
<dbReference type="EMBL" id="MKKU01000383">
    <property type="protein sequence ID" value="RNF13986.1"/>
    <property type="molecule type" value="Genomic_DNA"/>
</dbReference>
<proteinExistence type="predicted"/>
<comment type="caution">
    <text evidence="2">The sequence shown here is derived from an EMBL/GenBank/DDBJ whole genome shotgun (WGS) entry which is preliminary data.</text>
</comment>
<evidence type="ECO:0000313" key="3">
    <source>
        <dbReference type="Proteomes" id="UP000284403"/>
    </source>
</evidence>
<feature type="transmembrane region" description="Helical" evidence="1">
    <location>
        <begin position="293"/>
        <end position="314"/>
    </location>
</feature>
<name>A0A3S5ISX6_9TRYP</name>
<reference evidence="2 3" key="1">
    <citation type="journal article" date="2018" name="BMC Genomics">
        <title>Genomic comparison of Trypanosoma conorhini and Trypanosoma rangeli to Trypanosoma cruzi strains of high and low virulence.</title>
        <authorList>
            <person name="Bradwell K.R."/>
            <person name="Koparde V.N."/>
            <person name="Matveyev A.V."/>
            <person name="Serrano M.G."/>
            <person name="Alves J.M."/>
            <person name="Parikh H."/>
            <person name="Huang B."/>
            <person name="Lee V."/>
            <person name="Espinosa-Alvarez O."/>
            <person name="Ortiz P.A."/>
            <person name="Costa-Martins A.G."/>
            <person name="Teixeira M.M."/>
            <person name="Buck G.A."/>
        </authorList>
    </citation>
    <scope>NUCLEOTIDE SEQUENCE [LARGE SCALE GENOMIC DNA]</scope>
    <source>
        <strain evidence="2 3">025E</strain>
    </source>
</reference>
<dbReference type="GeneID" id="40319608"/>
<protein>
    <submittedName>
        <fullName evidence="2">Putative retrotransposon hot spot (RHS) protein</fullName>
    </submittedName>
</protein>
<dbReference type="InterPro" id="IPR036259">
    <property type="entry name" value="MFS_trans_sf"/>
</dbReference>
<feature type="transmembrane region" description="Helical" evidence="1">
    <location>
        <begin position="268"/>
        <end position="287"/>
    </location>
</feature>
<dbReference type="RefSeq" id="XP_029226995.1">
    <property type="nucleotide sequence ID" value="XM_029372886.1"/>
</dbReference>
<sequence length="428" mass="46804">MGVVLNLATCIDTLANASALPIVTLHSAAVPLSLWSLAMAQALFFFPQLWSSLIADRFARRFNGITAYAATLLATAISILVTANALREHSLFLYLLARLMNGLFRHTSLFAALAIHELPDASKGCDARKLSRVSLIAAMVFGGALGDYVADVAAATDILAVMEFATALALMFLSFTCTFRSKAGNAVPTVKAYKNWLMKQSSHWIPAFAPSALSASYGSMIQCMYPFIDRNFFHLDYVYIGLHMAVLIAVQVFLAPFVVKRYGERNPWMIHICATFLFLGAWTSPWVTNNGLVLYLCMTLLLTDLPAAVLELMFSSAAEGDFKASEKGFAITLHRHVKQTLKQWSRILLVSVHTMLGNREDATRVATMPIAMGLVALIFTRQTSAALIVVPLAAWVLATSPPLDGEAIWTPFMSQLRSMISVRPTDGP</sequence>
<dbReference type="Proteomes" id="UP000284403">
    <property type="component" value="Unassembled WGS sequence"/>
</dbReference>
<keyword evidence="1" id="KW-0472">Membrane</keyword>
<dbReference type="AlphaFoldDB" id="A0A3S5ISX6"/>
<gene>
    <name evidence="2" type="ORF">Tco025E_05997</name>
</gene>
<feature type="transmembrane region" description="Helical" evidence="1">
    <location>
        <begin position="240"/>
        <end position="259"/>
    </location>
</feature>
<dbReference type="OrthoDB" id="245812at2759"/>
<feature type="transmembrane region" description="Helical" evidence="1">
    <location>
        <begin position="130"/>
        <end position="146"/>
    </location>
</feature>
<keyword evidence="1" id="KW-0812">Transmembrane</keyword>
<organism evidence="2 3">
    <name type="scientific">Trypanosoma conorhini</name>
    <dbReference type="NCBI Taxonomy" id="83891"/>
    <lineage>
        <taxon>Eukaryota</taxon>
        <taxon>Discoba</taxon>
        <taxon>Euglenozoa</taxon>
        <taxon>Kinetoplastea</taxon>
        <taxon>Metakinetoplastina</taxon>
        <taxon>Trypanosomatida</taxon>
        <taxon>Trypanosomatidae</taxon>
        <taxon>Trypanosoma</taxon>
    </lineage>
</organism>
<keyword evidence="3" id="KW-1185">Reference proteome</keyword>
<feature type="transmembrane region" description="Helical" evidence="1">
    <location>
        <begin position="152"/>
        <end position="173"/>
    </location>
</feature>
<feature type="transmembrane region" description="Helical" evidence="1">
    <location>
        <begin position="374"/>
        <end position="398"/>
    </location>
</feature>